<feature type="signal peptide" evidence="1">
    <location>
        <begin position="1"/>
        <end position="32"/>
    </location>
</feature>
<feature type="chain" id="PRO_5047429235" description="PE-PGRS family protein" evidence="1">
    <location>
        <begin position="33"/>
        <end position="349"/>
    </location>
</feature>
<evidence type="ECO:0000313" key="2">
    <source>
        <dbReference type="EMBL" id="UMB70562.1"/>
    </source>
</evidence>
<keyword evidence="1" id="KW-0732">Signal</keyword>
<dbReference type="Proteomes" id="UP001055336">
    <property type="component" value="Chromosome"/>
</dbReference>
<protein>
    <recommendedName>
        <fullName evidence="4">PE-PGRS family protein</fullName>
    </recommendedName>
</protein>
<reference evidence="2" key="1">
    <citation type="submission" date="2022-08" db="EMBL/GenBank/DDBJ databases">
        <title>Whole genome sequencing of non-tuberculosis mycobacteria type-strains.</title>
        <authorList>
            <person name="Igarashi Y."/>
            <person name="Osugi A."/>
            <person name="Mitarai S."/>
        </authorList>
    </citation>
    <scope>NUCLEOTIDE SEQUENCE</scope>
    <source>
        <strain evidence="2">DSM 45127</strain>
    </source>
</reference>
<accession>A0ABY3VTN8</accession>
<sequence>MVNVRRFGQVCVLAFGMGVGAAVASASGVAGADSSTDWLASVDSLLSGATLPAASSGLDLAFSYDGFTLIQEGSATAHTATGEYGLAIAAGSGAYAYAGGGLGNFAEAQGVNAHAVAGGLPGDTNANFDTAIDIGNNDLPSTGAADGAYAGNGDLGGGSGTGSYDTAIDIGNNTNGASGGGNEGAFAGAGGLGGVSGDGNHDFAIDLGNNSGLFDGADALGGSNNVASQVGTITGYDEGVFAGFGGDNNVAISNANYSGEYFGTYAELGNNNYASVFGPENSQAVAFEGDHNVAVVLDPFGSEGSYADSGYGFSNDVTEVLFAHGTTAAVTADNVYDILTALGHLTGTL</sequence>
<evidence type="ECO:0000256" key="1">
    <source>
        <dbReference type="SAM" id="SignalP"/>
    </source>
</evidence>
<evidence type="ECO:0008006" key="4">
    <source>
        <dbReference type="Google" id="ProtNLM"/>
    </source>
</evidence>
<dbReference type="EMBL" id="CP092488">
    <property type="protein sequence ID" value="UMB70562.1"/>
    <property type="molecule type" value="Genomic_DNA"/>
</dbReference>
<keyword evidence="3" id="KW-1185">Reference proteome</keyword>
<proteinExistence type="predicted"/>
<dbReference type="RefSeq" id="WP_240262325.1">
    <property type="nucleotide sequence ID" value="NZ_CP092488.2"/>
</dbReference>
<name>A0ABY3VTN8_9MYCO</name>
<evidence type="ECO:0000313" key="3">
    <source>
        <dbReference type="Proteomes" id="UP001055336"/>
    </source>
</evidence>
<organism evidence="2 3">
    <name type="scientific">Mycobacterium paraterrae</name>
    <dbReference type="NCBI Taxonomy" id="577492"/>
    <lineage>
        <taxon>Bacteria</taxon>
        <taxon>Bacillati</taxon>
        <taxon>Actinomycetota</taxon>
        <taxon>Actinomycetes</taxon>
        <taxon>Mycobacteriales</taxon>
        <taxon>Mycobacteriaceae</taxon>
        <taxon>Mycobacterium</taxon>
    </lineage>
</organism>
<gene>
    <name evidence="2" type="ORF">MKK62_04365</name>
</gene>